<protein>
    <submittedName>
        <fullName evidence="1">Hypp2324 protein</fullName>
    </submittedName>
</protein>
<sequence length="345" mass="38034">MTCGLHCRIPQVSNMLRICEKLREADAKRKRLGLVRAETDYLRALLNAMANMDRSVEVEVLKCLGDVNLEKKHLGKHVGKLGRAMVLYRTALLRCKDSDIGESLEYRYRRAEKVRQGKTTATLTSHEPSTNAKKMLSLAKVAETFEHLDRILTSDYNKDSLLIEYTKLVIEGIANEDSLLEVEAIKSLGDVFLKRGRETRDTTCLTKATALYNTALGRRCLALSSQVLPTTRRLHMAAGPGWDVITGLGKLARQLPAEDPPSPARTAGAGVSVNSLILQAAMADTEALNINEPSAAALRLLQHANAFSSPDPGADNLRLKIQVSRQYGLPTSVWSFRNGKLVNTN</sequence>
<dbReference type="PANTHER" id="PTHR19959:SF119">
    <property type="entry name" value="FUNGAL LIPASE-LIKE DOMAIN-CONTAINING PROTEIN"/>
    <property type="match status" value="1"/>
</dbReference>
<dbReference type="AlphaFoldDB" id="A0A8J9ZPX8"/>
<dbReference type="Proteomes" id="UP000838412">
    <property type="component" value="Chromosome 4"/>
</dbReference>
<organism evidence="1 2">
    <name type="scientific">Branchiostoma lanceolatum</name>
    <name type="common">Common lancelet</name>
    <name type="synonym">Amphioxus lanceolatum</name>
    <dbReference type="NCBI Taxonomy" id="7740"/>
    <lineage>
        <taxon>Eukaryota</taxon>
        <taxon>Metazoa</taxon>
        <taxon>Chordata</taxon>
        <taxon>Cephalochordata</taxon>
        <taxon>Leptocardii</taxon>
        <taxon>Amphioxiformes</taxon>
        <taxon>Branchiostomatidae</taxon>
        <taxon>Branchiostoma</taxon>
    </lineage>
</organism>
<dbReference type="PANTHER" id="PTHR19959">
    <property type="entry name" value="KINESIN LIGHT CHAIN"/>
    <property type="match status" value="1"/>
</dbReference>
<accession>A0A8J9ZPX8</accession>
<reference evidence="1" key="1">
    <citation type="submission" date="2022-01" db="EMBL/GenBank/DDBJ databases">
        <authorList>
            <person name="Braso-Vives M."/>
        </authorList>
    </citation>
    <scope>NUCLEOTIDE SEQUENCE</scope>
</reference>
<evidence type="ECO:0000313" key="2">
    <source>
        <dbReference type="Proteomes" id="UP000838412"/>
    </source>
</evidence>
<proteinExistence type="predicted"/>
<keyword evidence="2" id="KW-1185">Reference proteome</keyword>
<name>A0A8J9ZPX8_BRALA</name>
<evidence type="ECO:0000313" key="1">
    <source>
        <dbReference type="EMBL" id="CAH1261377.1"/>
    </source>
</evidence>
<dbReference type="EMBL" id="OV696689">
    <property type="protein sequence ID" value="CAH1261377.1"/>
    <property type="molecule type" value="Genomic_DNA"/>
</dbReference>
<dbReference type="OrthoDB" id="10064820at2759"/>
<gene>
    <name evidence="1" type="primary">Hypp2324</name>
    <name evidence="1" type="ORF">BLAG_LOCUS16815</name>
</gene>